<comment type="caution">
    <text evidence="7">The sequence shown here is derived from an EMBL/GenBank/DDBJ whole genome shotgun (WGS) entry which is preliminary data.</text>
</comment>
<dbReference type="SUPFAM" id="SSF48576">
    <property type="entry name" value="Terpenoid synthases"/>
    <property type="match status" value="1"/>
</dbReference>
<dbReference type="Proteomes" id="UP000231292">
    <property type="component" value="Unassembled WGS sequence"/>
</dbReference>
<name>A0A2G9YHW3_9BACT</name>
<dbReference type="InterPro" id="IPR033749">
    <property type="entry name" value="Polyprenyl_synt_CS"/>
</dbReference>
<gene>
    <name evidence="7" type="ORF">COX41_06090</name>
</gene>
<evidence type="ECO:0000256" key="2">
    <source>
        <dbReference type="ARBA" id="ARBA00006706"/>
    </source>
</evidence>
<evidence type="ECO:0000256" key="6">
    <source>
        <dbReference type="RuleBase" id="RU004466"/>
    </source>
</evidence>
<dbReference type="SFLD" id="SFLDS00005">
    <property type="entry name" value="Isoprenoid_Synthase_Type_I"/>
    <property type="match status" value="1"/>
</dbReference>
<sequence>MFMEIKKLVNKELTSYSSQIDRAYRLSHLSPILFNNIKEFILRDGKRVRPILFIIGYLGFKNKPASGLYRSAISLELLHDFMLVHDDIIDKSGIRRGKPSMHALLNRHLAGCRNLKFNGQDLAILIGDVMYALALDAFLSVKEKPKHKELALKKLISAALYTESGEFIELLLEIKPIEQVTKNDIYKIYDYKTANYTFASPLTMGATLAGAEHKEINKLLKYGMCLGRAFQIKDDIIGTFSESTDIGKSNLTDLAEAKRTLLIWYTYNNSDKKDKLTIRKLFSGKRAGKSELEKIREILFKSGSLDYAKTEIKCLLDKSEKILKSSKMHNNYCEALREFSRKILKV</sequence>
<evidence type="ECO:0000256" key="1">
    <source>
        <dbReference type="ARBA" id="ARBA00001946"/>
    </source>
</evidence>
<dbReference type="PANTHER" id="PTHR12001:SF85">
    <property type="entry name" value="SHORT CHAIN ISOPRENYL DIPHOSPHATE SYNTHASE"/>
    <property type="match status" value="1"/>
</dbReference>
<evidence type="ECO:0000313" key="7">
    <source>
        <dbReference type="EMBL" id="PIP18849.1"/>
    </source>
</evidence>
<dbReference type="Gene3D" id="1.10.600.10">
    <property type="entry name" value="Farnesyl Diphosphate Synthase"/>
    <property type="match status" value="1"/>
</dbReference>
<evidence type="ECO:0000313" key="8">
    <source>
        <dbReference type="Proteomes" id="UP000231292"/>
    </source>
</evidence>
<evidence type="ECO:0000256" key="3">
    <source>
        <dbReference type="ARBA" id="ARBA00022679"/>
    </source>
</evidence>
<dbReference type="EMBL" id="PCRK01000156">
    <property type="protein sequence ID" value="PIP18849.1"/>
    <property type="molecule type" value="Genomic_DNA"/>
</dbReference>
<dbReference type="PANTHER" id="PTHR12001">
    <property type="entry name" value="GERANYLGERANYL PYROPHOSPHATE SYNTHASE"/>
    <property type="match status" value="1"/>
</dbReference>
<dbReference type="GO" id="GO:0008299">
    <property type="term" value="P:isoprenoid biosynthetic process"/>
    <property type="evidence" value="ECO:0007669"/>
    <property type="project" value="InterPro"/>
</dbReference>
<evidence type="ECO:0000256" key="5">
    <source>
        <dbReference type="ARBA" id="ARBA00022842"/>
    </source>
</evidence>
<keyword evidence="3 6" id="KW-0808">Transferase</keyword>
<dbReference type="InterPro" id="IPR008949">
    <property type="entry name" value="Isoprenoid_synthase_dom_sf"/>
</dbReference>
<dbReference type="AlphaFoldDB" id="A0A2G9YHW3"/>
<comment type="cofactor">
    <cofactor evidence="1">
        <name>Mg(2+)</name>
        <dbReference type="ChEBI" id="CHEBI:18420"/>
    </cofactor>
</comment>
<organism evidence="7 8">
    <name type="scientific">Candidatus Sherwoodlollariibacterium unditelluris</name>
    <dbReference type="NCBI Taxonomy" id="1974757"/>
    <lineage>
        <taxon>Bacteria</taxon>
        <taxon>Pseudomonadati</taxon>
        <taxon>Candidatus Omnitrophota</taxon>
        <taxon>Candidatus Sherwoodlollariibacterium</taxon>
    </lineage>
</organism>
<proteinExistence type="inferred from homology"/>
<dbReference type="GO" id="GO:0046872">
    <property type="term" value="F:metal ion binding"/>
    <property type="evidence" value="ECO:0007669"/>
    <property type="project" value="UniProtKB-KW"/>
</dbReference>
<dbReference type="GO" id="GO:0004659">
    <property type="term" value="F:prenyltransferase activity"/>
    <property type="evidence" value="ECO:0007669"/>
    <property type="project" value="InterPro"/>
</dbReference>
<dbReference type="PROSITE" id="PS00723">
    <property type="entry name" value="POLYPRENYL_SYNTHASE_1"/>
    <property type="match status" value="1"/>
</dbReference>
<evidence type="ECO:0000256" key="4">
    <source>
        <dbReference type="ARBA" id="ARBA00022723"/>
    </source>
</evidence>
<keyword evidence="5" id="KW-0460">Magnesium</keyword>
<protein>
    <recommendedName>
        <fullName evidence="9">Polyprenyl synthetase</fullName>
    </recommendedName>
</protein>
<reference evidence="7 8" key="1">
    <citation type="submission" date="2017-09" db="EMBL/GenBank/DDBJ databases">
        <title>Depth-based differentiation of microbial function through sediment-hosted aquifers and enrichment of novel symbionts in the deep terrestrial subsurface.</title>
        <authorList>
            <person name="Probst A.J."/>
            <person name="Ladd B."/>
            <person name="Jarett J.K."/>
            <person name="Geller-Mcgrath D.E."/>
            <person name="Sieber C.M."/>
            <person name="Emerson J.B."/>
            <person name="Anantharaman K."/>
            <person name="Thomas B.C."/>
            <person name="Malmstrom R."/>
            <person name="Stieglmeier M."/>
            <person name="Klingl A."/>
            <person name="Woyke T."/>
            <person name="Ryan C.M."/>
            <person name="Banfield J.F."/>
        </authorList>
    </citation>
    <scope>NUCLEOTIDE SEQUENCE [LARGE SCALE GENOMIC DNA]</scope>
    <source>
        <strain evidence="7">CG23_combo_of_CG06-09_8_20_14_all_41_10</strain>
    </source>
</reference>
<accession>A0A2G9YHW3</accession>
<evidence type="ECO:0008006" key="9">
    <source>
        <dbReference type="Google" id="ProtNLM"/>
    </source>
</evidence>
<keyword evidence="4" id="KW-0479">Metal-binding</keyword>
<dbReference type="Pfam" id="PF00348">
    <property type="entry name" value="polyprenyl_synt"/>
    <property type="match status" value="1"/>
</dbReference>
<comment type="similarity">
    <text evidence="2 6">Belongs to the FPP/GGPP synthase family.</text>
</comment>
<dbReference type="InterPro" id="IPR000092">
    <property type="entry name" value="Polyprenyl_synt"/>
</dbReference>
<dbReference type="PROSITE" id="PS00444">
    <property type="entry name" value="POLYPRENYL_SYNTHASE_2"/>
    <property type="match status" value="1"/>
</dbReference>
<dbReference type="CDD" id="cd00685">
    <property type="entry name" value="Trans_IPPS_HT"/>
    <property type="match status" value="1"/>
</dbReference>